<keyword evidence="1" id="KW-0472">Membrane</keyword>
<dbReference type="AlphaFoldDB" id="A0A9D2S087"/>
<gene>
    <name evidence="2" type="ORF">H9943_03085</name>
</gene>
<reference evidence="2" key="1">
    <citation type="journal article" date="2021" name="PeerJ">
        <title>Extensive microbial diversity within the chicken gut microbiome revealed by metagenomics and culture.</title>
        <authorList>
            <person name="Gilroy R."/>
            <person name="Ravi A."/>
            <person name="Getino M."/>
            <person name="Pursley I."/>
            <person name="Horton D.L."/>
            <person name="Alikhan N.F."/>
            <person name="Baker D."/>
            <person name="Gharbi K."/>
            <person name="Hall N."/>
            <person name="Watson M."/>
            <person name="Adriaenssens E.M."/>
            <person name="Foster-Nyarko E."/>
            <person name="Jarju S."/>
            <person name="Secka A."/>
            <person name="Antonio M."/>
            <person name="Oren A."/>
            <person name="Chaudhuri R.R."/>
            <person name="La Ragione R."/>
            <person name="Hildebrand F."/>
            <person name="Pallen M.J."/>
        </authorList>
    </citation>
    <scope>NUCLEOTIDE SEQUENCE</scope>
    <source>
        <strain evidence="2">ChiBcec8-14828</strain>
    </source>
</reference>
<keyword evidence="1" id="KW-1133">Transmembrane helix</keyword>
<accession>A0A9D2S087</accession>
<feature type="transmembrane region" description="Helical" evidence="1">
    <location>
        <begin position="33"/>
        <end position="51"/>
    </location>
</feature>
<organism evidence="2 3">
    <name type="scientific">Candidatus Ruthenibacterium avium</name>
    <dbReference type="NCBI Taxonomy" id="2838751"/>
    <lineage>
        <taxon>Bacteria</taxon>
        <taxon>Bacillati</taxon>
        <taxon>Bacillota</taxon>
        <taxon>Clostridia</taxon>
        <taxon>Eubacteriales</taxon>
        <taxon>Oscillospiraceae</taxon>
        <taxon>Ruthenibacterium</taxon>
    </lineage>
</organism>
<name>A0A9D2S087_9FIRM</name>
<feature type="transmembrane region" description="Helical" evidence="1">
    <location>
        <begin position="7"/>
        <end position="27"/>
    </location>
</feature>
<evidence type="ECO:0000313" key="2">
    <source>
        <dbReference type="EMBL" id="HJB39363.1"/>
    </source>
</evidence>
<evidence type="ECO:0000256" key="1">
    <source>
        <dbReference type="SAM" id="Phobius"/>
    </source>
</evidence>
<sequence>MEIQATWRGCAVASAWAAALGALVFTALLGPNALVLIGWTALSFLLLTPFFRSFRIRVDEHRLVIRAGRVFFFKQHIPLRFITGCTVLRTPLGRLTHTGVLVLSFSGGVCVVCGLALRDAALLSRRLALADTKGMGGTK</sequence>
<feature type="transmembrane region" description="Helical" evidence="1">
    <location>
        <begin position="95"/>
        <end position="117"/>
    </location>
</feature>
<dbReference type="Proteomes" id="UP000824209">
    <property type="component" value="Unassembled WGS sequence"/>
</dbReference>
<reference evidence="2" key="2">
    <citation type="submission" date="2021-04" db="EMBL/GenBank/DDBJ databases">
        <authorList>
            <person name="Gilroy R."/>
        </authorList>
    </citation>
    <scope>NUCLEOTIDE SEQUENCE</scope>
    <source>
        <strain evidence="2">ChiBcec8-14828</strain>
    </source>
</reference>
<keyword evidence="1" id="KW-0812">Transmembrane</keyword>
<protein>
    <submittedName>
        <fullName evidence="2">PH domain-containing protein</fullName>
    </submittedName>
</protein>
<proteinExistence type="predicted"/>
<evidence type="ECO:0000313" key="3">
    <source>
        <dbReference type="Proteomes" id="UP000824209"/>
    </source>
</evidence>
<comment type="caution">
    <text evidence="2">The sequence shown here is derived from an EMBL/GenBank/DDBJ whole genome shotgun (WGS) entry which is preliminary data.</text>
</comment>
<dbReference type="EMBL" id="DWYA01000031">
    <property type="protein sequence ID" value="HJB39363.1"/>
    <property type="molecule type" value="Genomic_DNA"/>
</dbReference>